<proteinExistence type="inferred from homology"/>
<dbReference type="PANTHER" id="PTHR33238:SF7">
    <property type="entry name" value="IRON-DEPENDENT TRANSCRIPTIONAL REGULATOR"/>
    <property type="match status" value="1"/>
</dbReference>
<comment type="caution">
    <text evidence="6">The sequence shown here is derived from an EMBL/GenBank/DDBJ whole genome shotgun (WGS) entry which is preliminary data.</text>
</comment>
<dbReference type="InterPro" id="IPR001367">
    <property type="entry name" value="Fe_dep_repressor"/>
</dbReference>
<protein>
    <submittedName>
        <fullName evidence="6">Metal-dependent transcriptional regulator</fullName>
    </submittedName>
</protein>
<feature type="domain" description="HTH dtxR-type" evidence="5">
    <location>
        <begin position="3"/>
        <end position="65"/>
    </location>
</feature>
<keyword evidence="3" id="KW-0238">DNA-binding</keyword>
<dbReference type="GeneID" id="62676740"/>
<comment type="similarity">
    <text evidence="1">Belongs to the DtxR/MntR family.</text>
</comment>
<evidence type="ECO:0000313" key="7">
    <source>
        <dbReference type="Proteomes" id="UP000488839"/>
    </source>
</evidence>
<dbReference type="InterPro" id="IPR022689">
    <property type="entry name" value="Iron_dep_repressor"/>
</dbReference>
<dbReference type="Gene3D" id="1.10.10.10">
    <property type="entry name" value="Winged helix-like DNA-binding domain superfamily/Winged helix DNA-binding domain"/>
    <property type="match status" value="1"/>
</dbReference>
<reference evidence="6 7" key="1">
    <citation type="submission" date="2019-11" db="EMBL/GenBank/DDBJ databases">
        <title>Whole genome shotgun sequencing (WGS) data from Adlercreutzia equolifaciens ResAG-91, Eggerthella lenta MRI-F36, MRI-F37, MRI-F40, ResAG-49, ResAG-88, ResAG-121, ResAG-145, and Gordonibacter sp. ResAG-5, ResAG-26, ResAG-43, ResAG-50, ResAG-59.</title>
        <authorList>
            <person name="Stoll D.A."/>
            <person name="Danylec N."/>
            <person name="Franz C.M.A.P."/>
            <person name="Huch M."/>
        </authorList>
    </citation>
    <scope>NUCLEOTIDE SEQUENCE [LARGE SCALE GENOMIC DNA]</scope>
    <source>
        <strain evidence="6 7">ResAG-91</strain>
    </source>
</reference>
<dbReference type="PANTHER" id="PTHR33238">
    <property type="entry name" value="IRON (METAL) DEPENDENT REPRESSOR, DTXR FAMILY"/>
    <property type="match status" value="1"/>
</dbReference>
<dbReference type="RefSeq" id="WP_013981116.1">
    <property type="nucleotide sequence ID" value="NZ_WPOO01000032.1"/>
</dbReference>
<evidence type="ECO:0000259" key="5">
    <source>
        <dbReference type="PROSITE" id="PS50944"/>
    </source>
</evidence>
<evidence type="ECO:0000256" key="2">
    <source>
        <dbReference type="ARBA" id="ARBA00023015"/>
    </source>
</evidence>
<dbReference type="SUPFAM" id="SSF47979">
    <property type="entry name" value="Iron-dependent repressor protein, dimerization domain"/>
    <property type="match status" value="1"/>
</dbReference>
<dbReference type="GO" id="GO:0003677">
    <property type="term" value="F:DNA binding"/>
    <property type="evidence" value="ECO:0007669"/>
    <property type="project" value="UniProtKB-KW"/>
</dbReference>
<accession>A0A3E2EST2</accession>
<dbReference type="Gene3D" id="1.10.60.10">
    <property type="entry name" value="Iron dependent repressor, metal binding and dimerisation domain"/>
    <property type="match status" value="1"/>
</dbReference>
<dbReference type="InterPro" id="IPR050536">
    <property type="entry name" value="DtxR_MntR_Metal-Reg"/>
</dbReference>
<keyword evidence="2" id="KW-0805">Transcription regulation</keyword>
<name>A0A3E2EST2_9ACTN</name>
<sequence>MTLSESREDYLENLLILETRSGGFVRQVDMASRMGFSKASISKAMSSLSAEGYVEFRPRGLVRLSNGGRKIAERVYDRHCFFFKVLTNLGIPTEIAQRDACRMEHAMSEESYQALKKELSSKMDVQ</sequence>
<dbReference type="PROSITE" id="PS50944">
    <property type="entry name" value="HTH_DTXR"/>
    <property type="match status" value="1"/>
</dbReference>
<dbReference type="InterPro" id="IPR036390">
    <property type="entry name" value="WH_DNA-bd_sf"/>
</dbReference>
<dbReference type="Pfam" id="PF01325">
    <property type="entry name" value="Fe_dep_repress"/>
    <property type="match status" value="1"/>
</dbReference>
<dbReference type="SUPFAM" id="SSF46785">
    <property type="entry name" value="Winged helix' DNA-binding domain"/>
    <property type="match status" value="1"/>
</dbReference>
<evidence type="ECO:0000256" key="1">
    <source>
        <dbReference type="ARBA" id="ARBA00007871"/>
    </source>
</evidence>
<dbReference type="STRING" id="1384484.AEQU_0078"/>
<dbReference type="AlphaFoldDB" id="A0A3E2EST2"/>
<dbReference type="InterPro" id="IPR022687">
    <property type="entry name" value="HTH_DTXR"/>
</dbReference>
<gene>
    <name evidence="6" type="ORF">GO707_11580</name>
</gene>
<dbReference type="OrthoDB" id="3208141at2"/>
<dbReference type="InterPro" id="IPR036388">
    <property type="entry name" value="WH-like_DNA-bd_sf"/>
</dbReference>
<dbReference type="GO" id="GO:0046983">
    <property type="term" value="F:protein dimerization activity"/>
    <property type="evidence" value="ECO:0007669"/>
    <property type="project" value="InterPro"/>
</dbReference>
<dbReference type="GO" id="GO:0046914">
    <property type="term" value="F:transition metal ion binding"/>
    <property type="evidence" value="ECO:0007669"/>
    <property type="project" value="InterPro"/>
</dbReference>
<dbReference type="EMBL" id="WPOO01000032">
    <property type="protein sequence ID" value="MVN59862.1"/>
    <property type="molecule type" value="Genomic_DNA"/>
</dbReference>
<dbReference type="Proteomes" id="UP000488839">
    <property type="component" value="Unassembled WGS sequence"/>
</dbReference>
<keyword evidence="7" id="KW-1185">Reference proteome</keyword>
<keyword evidence="4" id="KW-0804">Transcription</keyword>
<evidence type="ECO:0000256" key="3">
    <source>
        <dbReference type="ARBA" id="ARBA00023125"/>
    </source>
</evidence>
<evidence type="ECO:0000256" key="4">
    <source>
        <dbReference type="ARBA" id="ARBA00023163"/>
    </source>
</evidence>
<dbReference type="InterPro" id="IPR036421">
    <property type="entry name" value="Fe_dep_repressor_sf"/>
</dbReference>
<evidence type="ECO:0000313" key="6">
    <source>
        <dbReference type="EMBL" id="MVN59862.1"/>
    </source>
</evidence>
<dbReference type="Pfam" id="PF02742">
    <property type="entry name" value="Fe_dep_repr_C"/>
    <property type="match status" value="1"/>
</dbReference>
<dbReference type="SMART" id="SM00529">
    <property type="entry name" value="HTH_DTXR"/>
    <property type="match status" value="1"/>
</dbReference>
<organism evidence="6 7">
    <name type="scientific">Adlercreutzia rubneri</name>
    <dbReference type="NCBI Taxonomy" id="2916441"/>
    <lineage>
        <taxon>Bacteria</taxon>
        <taxon>Bacillati</taxon>
        <taxon>Actinomycetota</taxon>
        <taxon>Coriobacteriia</taxon>
        <taxon>Eggerthellales</taxon>
        <taxon>Eggerthellaceae</taxon>
        <taxon>Adlercreutzia</taxon>
    </lineage>
</organism>
<dbReference type="GO" id="GO:0003700">
    <property type="term" value="F:DNA-binding transcription factor activity"/>
    <property type="evidence" value="ECO:0007669"/>
    <property type="project" value="InterPro"/>
</dbReference>